<feature type="region of interest" description="Disordered" evidence="1">
    <location>
        <begin position="118"/>
        <end position="137"/>
    </location>
</feature>
<protein>
    <recommendedName>
        <fullName evidence="4">Flagellar protein FlgN</fullName>
    </recommendedName>
</protein>
<sequence length="137" mass="14495">MPKQPPASAPDSTAALLTLCRDILVCAEGLSAGAARTRSNLLAGADPDRAALQGQADGAGRLQALVKTLGRRLGEASIHSERQEEVRRAVETVRARLACLANAVETDYALVSRRGVRIPGVGGRPHPRRRFGPPERG</sequence>
<proteinExistence type="predicted"/>
<dbReference type="AlphaFoldDB" id="A0A1F6D5V4"/>
<reference evidence="2 3" key="1">
    <citation type="journal article" date="2016" name="Nat. Commun.">
        <title>Thousands of microbial genomes shed light on interconnected biogeochemical processes in an aquifer system.</title>
        <authorList>
            <person name="Anantharaman K."/>
            <person name="Brown C.T."/>
            <person name="Hug L.A."/>
            <person name="Sharon I."/>
            <person name="Castelle C.J."/>
            <person name="Probst A.J."/>
            <person name="Thomas B.C."/>
            <person name="Singh A."/>
            <person name="Wilkins M.J."/>
            <person name="Karaoz U."/>
            <person name="Brodie E.L."/>
            <person name="Williams K.H."/>
            <person name="Hubbard S.S."/>
            <person name="Banfield J.F."/>
        </authorList>
    </citation>
    <scope>NUCLEOTIDE SEQUENCE [LARGE SCALE GENOMIC DNA]</scope>
    <source>
        <strain evidence="3">RIFCSPLOWO2_12_FULL_64_10</strain>
    </source>
</reference>
<name>A0A1F6D5V4_HANXR</name>
<organism evidence="2 3">
    <name type="scientific">Handelsmanbacteria sp. (strain RIFCSPLOWO2_12_FULL_64_10)</name>
    <dbReference type="NCBI Taxonomy" id="1817868"/>
    <lineage>
        <taxon>Bacteria</taxon>
        <taxon>Candidatus Handelsmaniibacteriota</taxon>
    </lineage>
</organism>
<evidence type="ECO:0000313" key="2">
    <source>
        <dbReference type="EMBL" id="OGG56833.1"/>
    </source>
</evidence>
<dbReference type="Proteomes" id="UP000178606">
    <property type="component" value="Unassembled WGS sequence"/>
</dbReference>
<accession>A0A1F6D5V4</accession>
<dbReference type="EMBL" id="MFKF01000023">
    <property type="protein sequence ID" value="OGG56833.1"/>
    <property type="molecule type" value="Genomic_DNA"/>
</dbReference>
<gene>
    <name evidence="2" type="ORF">A3F84_10575</name>
</gene>
<evidence type="ECO:0000313" key="3">
    <source>
        <dbReference type="Proteomes" id="UP000178606"/>
    </source>
</evidence>
<comment type="caution">
    <text evidence="2">The sequence shown here is derived from an EMBL/GenBank/DDBJ whole genome shotgun (WGS) entry which is preliminary data.</text>
</comment>
<evidence type="ECO:0008006" key="4">
    <source>
        <dbReference type="Google" id="ProtNLM"/>
    </source>
</evidence>
<evidence type="ECO:0000256" key="1">
    <source>
        <dbReference type="SAM" id="MobiDB-lite"/>
    </source>
</evidence>